<sequence length="129" mass="14698">MPPRIAPSPSDLVAATVLPSDRVGFTKRARILRRFSAKRALELEGSFDSFDPPPEKVRTKDKERERERERKRLSLAYTYGCRLETFFATGGEQTTRRRSFFNLDERRSRGWSVTSSATTLGPVADLTNT</sequence>
<name>A0A154P155_DUFNO</name>
<dbReference type="EMBL" id="KQ434796">
    <property type="protein sequence ID" value="KZC05591.1"/>
    <property type="molecule type" value="Genomic_DNA"/>
</dbReference>
<dbReference type="AlphaFoldDB" id="A0A154P155"/>
<feature type="compositionally biased region" description="Basic and acidic residues" evidence="1">
    <location>
        <begin position="53"/>
        <end position="69"/>
    </location>
</feature>
<keyword evidence="3" id="KW-1185">Reference proteome</keyword>
<feature type="region of interest" description="Disordered" evidence="1">
    <location>
        <begin position="45"/>
        <end position="69"/>
    </location>
</feature>
<reference evidence="2 3" key="1">
    <citation type="submission" date="2015-07" db="EMBL/GenBank/DDBJ databases">
        <title>The genome of Dufourea novaeangliae.</title>
        <authorList>
            <person name="Pan H."/>
            <person name="Kapheim K."/>
        </authorList>
    </citation>
    <scope>NUCLEOTIDE SEQUENCE [LARGE SCALE GENOMIC DNA]</scope>
    <source>
        <strain evidence="2">0120121106</strain>
        <tissue evidence="2">Whole body</tissue>
    </source>
</reference>
<evidence type="ECO:0000313" key="2">
    <source>
        <dbReference type="EMBL" id="KZC05591.1"/>
    </source>
</evidence>
<gene>
    <name evidence="2" type="ORF">WN55_04531</name>
</gene>
<protein>
    <submittedName>
        <fullName evidence="2">Uncharacterized protein</fullName>
    </submittedName>
</protein>
<evidence type="ECO:0000313" key="3">
    <source>
        <dbReference type="Proteomes" id="UP000076502"/>
    </source>
</evidence>
<evidence type="ECO:0000256" key="1">
    <source>
        <dbReference type="SAM" id="MobiDB-lite"/>
    </source>
</evidence>
<accession>A0A154P155</accession>
<proteinExistence type="predicted"/>
<dbReference type="Proteomes" id="UP000076502">
    <property type="component" value="Unassembled WGS sequence"/>
</dbReference>
<organism evidence="2 3">
    <name type="scientific">Dufourea novaeangliae</name>
    <name type="common">Sweat bee</name>
    <dbReference type="NCBI Taxonomy" id="178035"/>
    <lineage>
        <taxon>Eukaryota</taxon>
        <taxon>Metazoa</taxon>
        <taxon>Ecdysozoa</taxon>
        <taxon>Arthropoda</taxon>
        <taxon>Hexapoda</taxon>
        <taxon>Insecta</taxon>
        <taxon>Pterygota</taxon>
        <taxon>Neoptera</taxon>
        <taxon>Endopterygota</taxon>
        <taxon>Hymenoptera</taxon>
        <taxon>Apocrita</taxon>
        <taxon>Aculeata</taxon>
        <taxon>Apoidea</taxon>
        <taxon>Anthophila</taxon>
        <taxon>Halictidae</taxon>
        <taxon>Rophitinae</taxon>
        <taxon>Dufourea</taxon>
    </lineage>
</organism>